<gene>
    <name evidence="1" type="ORF">PHAVU_009G255900g</name>
</gene>
<name>V7AZI8_PHAVU</name>
<keyword evidence="2" id="KW-1185">Reference proteome</keyword>
<dbReference type="AlphaFoldDB" id="V7AZI8"/>
<accession>V7AZI8</accession>
<reference evidence="2" key="1">
    <citation type="journal article" date="2014" name="Nat. Genet.">
        <title>A reference genome for common bean and genome-wide analysis of dual domestications.</title>
        <authorList>
            <person name="Schmutz J."/>
            <person name="McClean P.E."/>
            <person name="Mamidi S."/>
            <person name="Wu G.A."/>
            <person name="Cannon S.B."/>
            <person name="Grimwood J."/>
            <person name="Jenkins J."/>
            <person name="Shu S."/>
            <person name="Song Q."/>
            <person name="Chavarro C."/>
            <person name="Torres-Torres M."/>
            <person name="Geffroy V."/>
            <person name="Moghaddam S.M."/>
            <person name="Gao D."/>
            <person name="Abernathy B."/>
            <person name="Barry K."/>
            <person name="Blair M."/>
            <person name="Brick M.A."/>
            <person name="Chovatia M."/>
            <person name="Gepts P."/>
            <person name="Goodstein D.M."/>
            <person name="Gonzales M."/>
            <person name="Hellsten U."/>
            <person name="Hyten D.L."/>
            <person name="Jia G."/>
            <person name="Kelly J.D."/>
            <person name="Kudrna D."/>
            <person name="Lee R."/>
            <person name="Richard M.M."/>
            <person name="Miklas P.N."/>
            <person name="Osorno J.M."/>
            <person name="Rodrigues J."/>
            <person name="Thareau V."/>
            <person name="Urrea C.A."/>
            <person name="Wang M."/>
            <person name="Yu Y."/>
            <person name="Zhang M."/>
            <person name="Wing R.A."/>
            <person name="Cregan P.B."/>
            <person name="Rokhsar D.S."/>
            <person name="Jackson S.A."/>
        </authorList>
    </citation>
    <scope>NUCLEOTIDE SEQUENCE [LARGE SCALE GENOMIC DNA]</scope>
    <source>
        <strain evidence="2">cv. G19833</strain>
    </source>
</reference>
<sequence length="255" mass="28431">MAGNKKVVRLMSSCYPLEVNTKMPKLEDEDVTTEFTYSLGNTRVTMKITEVISSSGGVKQVYIDFCENSGKGSLAKLNLRLSENKRYGILCNFMNTSFEGSYNSKKNHYYAPPLPEREVLTYYSLESGCGGCFTLEKKKKDEYGVVVTVKVTHDFIVGEETMHVKVKIGYADGGGEKGLKVEVDGPVKLTMEYVKHVVSRSERKMWTAIEKASTDGDGGAVDSGRKRIQMDALTNLEIEPHTVVPCNKYAPYIKE</sequence>
<dbReference type="Proteomes" id="UP000000226">
    <property type="component" value="Chromosome 9"/>
</dbReference>
<protein>
    <submittedName>
        <fullName evidence="1">Uncharacterized protein</fullName>
    </submittedName>
</protein>
<dbReference type="OrthoDB" id="1412700at2759"/>
<evidence type="ECO:0000313" key="1">
    <source>
        <dbReference type="EMBL" id="ESW10989.1"/>
    </source>
</evidence>
<dbReference type="OMA" id="ITPRQET"/>
<dbReference type="EMBL" id="CM002296">
    <property type="protein sequence ID" value="ESW10989.1"/>
    <property type="molecule type" value="Genomic_DNA"/>
</dbReference>
<evidence type="ECO:0000313" key="2">
    <source>
        <dbReference type="Proteomes" id="UP000000226"/>
    </source>
</evidence>
<proteinExistence type="predicted"/>
<dbReference type="Gramene" id="ESW10989">
    <property type="protein sequence ID" value="ESW10989"/>
    <property type="gene ID" value="PHAVU_009G255900g"/>
</dbReference>
<organism evidence="1 2">
    <name type="scientific">Phaseolus vulgaris</name>
    <name type="common">Kidney bean</name>
    <name type="synonym">French bean</name>
    <dbReference type="NCBI Taxonomy" id="3885"/>
    <lineage>
        <taxon>Eukaryota</taxon>
        <taxon>Viridiplantae</taxon>
        <taxon>Streptophyta</taxon>
        <taxon>Embryophyta</taxon>
        <taxon>Tracheophyta</taxon>
        <taxon>Spermatophyta</taxon>
        <taxon>Magnoliopsida</taxon>
        <taxon>eudicotyledons</taxon>
        <taxon>Gunneridae</taxon>
        <taxon>Pentapetalae</taxon>
        <taxon>rosids</taxon>
        <taxon>fabids</taxon>
        <taxon>Fabales</taxon>
        <taxon>Fabaceae</taxon>
        <taxon>Papilionoideae</taxon>
        <taxon>50 kb inversion clade</taxon>
        <taxon>NPAAA clade</taxon>
        <taxon>indigoferoid/millettioid clade</taxon>
        <taxon>Phaseoleae</taxon>
        <taxon>Phaseolus</taxon>
    </lineage>
</organism>